<keyword evidence="3" id="KW-1185">Reference proteome</keyword>
<name>A0ABV0NXM8_9TELE</name>
<comment type="caution">
    <text evidence="2">The sequence shown here is derived from an EMBL/GenBank/DDBJ whole genome shotgun (WGS) entry which is preliminary data.</text>
</comment>
<organism evidence="2 3">
    <name type="scientific">Goodea atripinnis</name>
    <dbReference type="NCBI Taxonomy" id="208336"/>
    <lineage>
        <taxon>Eukaryota</taxon>
        <taxon>Metazoa</taxon>
        <taxon>Chordata</taxon>
        <taxon>Craniata</taxon>
        <taxon>Vertebrata</taxon>
        <taxon>Euteleostomi</taxon>
        <taxon>Actinopterygii</taxon>
        <taxon>Neopterygii</taxon>
        <taxon>Teleostei</taxon>
        <taxon>Neoteleostei</taxon>
        <taxon>Acanthomorphata</taxon>
        <taxon>Ovalentaria</taxon>
        <taxon>Atherinomorphae</taxon>
        <taxon>Cyprinodontiformes</taxon>
        <taxon>Goodeidae</taxon>
        <taxon>Goodea</taxon>
    </lineage>
</organism>
<keyword evidence="1" id="KW-0732">Signal</keyword>
<proteinExistence type="predicted"/>
<dbReference type="Proteomes" id="UP001476798">
    <property type="component" value="Unassembled WGS sequence"/>
</dbReference>
<evidence type="ECO:0000313" key="2">
    <source>
        <dbReference type="EMBL" id="MEQ2176123.1"/>
    </source>
</evidence>
<evidence type="ECO:0000256" key="1">
    <source>
        <dbReference type="SAM" id="SignalP"/>
    </source>
</evidence>
<feature type="chain" id="PRO_5047261227" evidence="1">
    <location>
        <begin position="21"/>
        <end position="86"/>
    </location>
</feature>
<dbReference type="EMBL" id="JAHRIO010052813">
    <property type="protein sequence ID" value="MEQ2176123.1"/>
    <property type="molecule type" value="Genomic_DNA"/>
</dbReference>
<gene>
    <name evidence="2" type="ORF">GOODEAATRI_024837</name>
</gene>
<protein>
    <submittedName>
        <fullName evidence="2">Uncharacterized protein</fullName>
    </submittedName>
</protein>
<feature type="non-terminal residue" evidence="2">
    <location>
        <position position="1"/>
    </location>
</feature>
<evidence type="ECO:0000313" key="3">
    <source>
        <dbReference type="Proteomes" id="UP001476798"/>
    </source>
</evidence>
<feature type="signal peptide" evidence="1">
    <location>
        <begin position="1"/>
        <end position="20"/>
    </location>
</feature>
<reference evidence="2 3" key="1">
    <citation type="submission" date="2021-06" db="EMBL/GenBank/DDBJ databases">
        <authorList>
            <person name="Palmer J.M."/>
        </authorList>
    </citation>
    <scope>NUCLEOTIDE SEQUENCE [LARGE SCALE GENOMIC DNA]</scope>
    <source>
        <strain evidence="2 3">GA_2019</strain>
        <tissue evidence="2">Muscle</tissue>
    </source>
</reference>
<accession>A0ABV0NXM8</accession>
<sequence>EEAAASMLIITSQLLRVVTAGTHVPEGESRDTMKISCGSRHSKVSGELQCYGIACHADDKASKGGLTDALTDSFVWAALGFRFDAS</sequence>